<sequence>MVDRTDRHFRYLIRLLSKNVLLYSEMHTTPAILKGKTERILKQTDKEENCVLQIASDSAQESYEAIKKAERYFNYSQYNLNQEKEEVNAHVIYPHLMGLLHEQQGAKNFRKILSPPYYKEEKVNDRFDKLFKELPKETLDRKGEQEIEDWLS</sequence>
<dbReference type="InterPro" id="IPR004653">
    <property type="entry name" value="DusA"/>
</dbReference>
<dbReference type="InterPro" id="IPR035587">
    <property type="entry name" value="DUS-like_FMN-bd"/>
</dbReference>
<dbReference type="Pfam" id="PF01207">
    <property type="entry name" value="Dus"/>
    <property type="match status" value="1"/>
</dbReference>
<dbReference type="InterPro" id="IPR013785">
    <property type="entry name" value="Aldolase_TIM"/>
</dbReference>
<keyword evidence="2" id="KW-0521">NADP</keyword>
<gene>
    <name evidence="5" type="ORF">PYX00_010976</name>
</gene>
<keyword evidence="3" id="KW-0694">RNA-binding</keyword>
<evidence type="ECO:0000256" key="2">
    <source>
        <dbReference type="ARBA" id="ARBA00022857"/>
    </source>
</evidence>
<evidence type="ECO:0000256" key="1">
    <source>
        <dbReference type="ARBA" id="ARBA00022555"/>
    </source>
</evidence>
<comment type="caution">
    <text evidence="5">The sequence shown here is derived from an EMBL/GenBank/DDBJ whole genome shotgun (WGS) entry which is preliminary data.</text>
</comment>
<dbReference type="EMBL" id="JARGDH010000023">
    <property type="protein sequence ID" value="KAL0265473.1"/>
    <property type="molecule type" value="Genomic_DNA"/>
</dbReference>
<dbReference type="AlphaFoldDB" id="A0AAW2H764"/>
<evidence type="ECO:0000256" key="3">
    <source>
        <dbReference type="ARBA" id="ARBA00022884"/>
    </source>
</evidence>
<proteinExistence type="predicted"/>
<name>A0AAW2H764_9NEOP</name>
<dbReference type="PANTHER" id="PTHR42907">
    <property type="entry name" value="FMN-LINKED OXIDOREDUCTASES SUPERFAMILY PROTEIN"/>
    <property type="match status" value="1"/>
</dbReference>
<accession>A0AAW2H764</accession>
<dbReference type="PANTHER" id="PTHR42907:SF1">
    <property type="entry name" value="FMN-LINKED OXIDOREDUCTASES SUPERFAMILY PROTEIN"/>
    <property type="match status" value="1"/>
</dbReference>
<feature type="domain" description="DUS-like FMN-binding" evidence="4">
    <location>
        <begin position="1"/>
        <end position="81"/>
    </location>
</feature>
<dbReference type="GO" id="GO:0000049">
    <property type="term" value="F:tRNA binding"/>
    <property type="evidence" value="ECO:0007669"/>
    <property type="project" value="UniProtKB-KW"/>
</dbReference>
<dbReference type="GO" id="GO:0017150">
    <property type="term" value="F:tRNA dihydrouridine synthase activity"/>
    <property type="evidence" value="ECO:0007669"/>
    <property type="project" value="InterPro"/>
</dbReference>
<dbReference type="SUPFAM" id="SSF51395">
    <property type="entry name" value="FMN-linked oxidoreductases"/>
    <property type="match status" value="1"/>
</dbReference>
<reference evidence="5" key="1">
    <citation type="journal article" date="2024" name="Gigascience">
        <title>Chromosome-level genome of the poultry shaft louse Menopon gallinae provides insight into the host-switching and adaptive evolution of parasitic lice.</title>
        <authorList>
            <person name="Xu Y."/>
            <person name="Ma L."/>
            <person name="Liu S."/>
            <person name="Liang Y."/>
            <person name="Liu Q."/>
            <person name="He Z."/>
            <person name="Tian L."/>
            <person name="Duan Y."/>
            <person name="Cai W."/>
            <person name="Li H."/>
            <person name="Song F."/>
        </authorList>
    </citation>
    <scope>NUCLEOTIDE SEQUENCE</scope>
    <source>
        <strain evidence="5">Cailab_2023a</strain>
    </source>
</reference>
<dbReference type="Gene3D" id="3.20.20.70">
    <property type="entry name" value="Aldolase class I"/>
    <property type="match status" value="1"/>
</dbReference>
<keyword evidence="1" id="KW-0820">tRNA-binding</keyword>
<organism evidence="5">
    <name type="scientific">Menopon gallinae</name>
    <name type="common">poultry shaft louse</name>
    <dbReference type="NCBI Taxonomy" id="328185"/>
    <lineage>
        <taxon>Eukaryota</taxon>
        <taxon>Metazoa</taxon>
        <taxon>Ecdysozoa</taxon>
        <taxon>Arthropoda</taxon>
        <taxon>Hexapoda</taxon>
        <taxon>Insecta</taxon>
        <taxon>Pterygota</taxon>
        <taxon>Neoptera</taxon>
        <taxon>Paraneoptera</taxon>
        <taxon>Psocodea</taxon>
        <taxon>Troctomorpha</taxon>
        <taxon>Phthiraptera</taxon>
        <taxon>Amblycera</taxon>
        <taxon>Menoponidae</taxon>
        <taxon>Menopon</taxon>
    </lineage>
</organism>
<protein>
    <recommendedName>
        <fullName evidence="4">DUS-like FMN-binding domain-containing protein</fullName>
    </recommendedName>
</protein>
<evidence type="ECO:0000313" key="5">
    <source>
        <dbReference type="EMBL" id="KAL0265473.1"/>
    </source>
</evidence>
<evidence type="ECO:0000259" key="4">
    <source>
        <dbReference type="Pfam" id="PF01207"/>
    </source>
</evidence>